<keyword evidence="5" id="KW-1278">Translocase</keyword>
<dbReference type="PROSITE" id="PS50893">
    <property type="entry name" value="ABC_TRANSPORTER_2"/>
    <property type="match status" value="1"/>
</dbReference>
<protein>
    <submittedName>
        <fullName evidence="8">Iron complex transport system ATP-binding protein</fullName>
    </submittedName>
</protein>
<dbReference type="PANTHER" id="PTHR42794">
    <property type="entry name" value="HEMIN IMPORT ATP-BINDING PROTEIN HMUV"/>
    <property type="match status" value="1"/>
</dbReference>
<dbReference type="AlphaFoldDB" id="A0AAE3VRP9"/>
<keyword evidence="2" id="KW-0813">Transport</keyword>
<comment type="similarity">
    <text evidence="1">Belongs to the ABC transporter superfamily.</text>
</comment>
<comment type="function">
    <text evidence="6">Part of the ABC transporter complex HmuTUV involved in hemin import. Responsible for energy coupling to the transport system.</text>
</comment>
<dbReference type="InterPro" id="IPR017871">
    <property type="entry name" value="ABC_transporter-like_CS"/>
</dbReference>
<dbReference type="NCBIfam" id="NF010068">
    <property type="entry name" value="PRK13548.1"/>
    <property type="match status" value="1"/>
</dbReference>
<dbReference type="InterPro" id="IPR027417">
    <property type="entry name" value="P-loop_NTPase"/>
</dbReference>
<name>A0AAE3VRP9_9HYPH</name>
<proteinExistence type="inferred from homology"/>
<accession>A0AAE3VRP9</accession>
<dbReference type="Pfam" id="PF00005">
    <property type="entry name" value="ABC_tran"/>
    <property type="match status" value="1"/>
</dbReference>
<reference evidence="8" key="1">
    <citation type="submission" date="2023-07" db="EMBL/GenBank/DDBJ databases">
        <title>Genomic Encyclopedia of Type Strains, Phase IV (KMG-IV): sequencing the most valuable type-strain genomes for metagenomic binning, comparative biology and taxonomic classification.</title>
        <authorList>
            <person name="Goeker M."/>
        </authorList>
    </citation>
    <scope>NUCLEOTIDE SEQUENCE</scope>
    <source>
        <strain evidence="8">DSM 21202</strain>
    </source>
</reference>
<dbReference type="SMART" id="SM00382">
    <property type="entry name" value="AAA"/>
    <property type="match status" value="1"/>
</dbReference>
<gene>
    <name evidence="8" type="ORF">J2S73_003389</name>
</gene>
<dbReference type="CDD" id="cd03214">
    <property type="entry name" value="ABC_Iron-Siderophores_B12_Hemin"/>
    <property type="match status" value="1"/>
</dbReference>
<evidence type="ECO:0000256" key="4">
    <source>
        <dbReference type="ARBA" id="ARBA00022840"/>
    </source>
</evidence>
<evidence type="ECO:0000256" key="1">
    <source>
        <dbReference type="ARBA" id="ARBA00005417"/>
    </source>
</evidence>
<dbReference type="Gene3D" id="3.40.50.300">
    <property type="entry name" value="P-loop containing nucleotide triphosphate hydrolases"/>
    <property type="match status" value="1"/>
</dbReference>
<organism evidence="8 9">
    <name type="scientific">Amorphus orientalis</name>
    <dbReference type="NCBI Taxonomy" id="649198"/>
    <lineage>
        <taxon>Bacteria</taxon>
        <taxon>Pseudomonadati</taxon>
        <taxon>Pseudomonadota</taxon>
        <taxon>Alphaproteobacteria</taxon>
        <taxon>Hyphomicrobiales</taxon>
        <taxon>Amorphaceae</taxon>
        <taxon>Amorphus</taxon>
    </lineage>
</organism>
<dbReference type="InterPro" id="IPR003593">
    <property type="entry name" value="AAA+_ATPase"/>
</dbReference>
<keyword evidence="9" id="KW-1185">Reference proteome</keyword>
<comment type="caution">
    <text evidence="8">The sequence shown here is derived from an EMBL/GenBank/DDBJ whole genome shotgun (WGS) entry which is preliminary data.</text>
</comment>
<evidence type="ECO:0000256" key="2">
    <source>
        <dbReference type="ARBA" id="ARBA00022448"/>
    </source>
</evidence>
<evidence type="ECO:0000313" key="9">
    <source>
        <dbReference type="Proteomes" id="UP001229244"/>
    </source>
</evidence>
<sequence>MLTSESLGVYRGRWLLRDVSVRAEAGQTVAVIGPNGAGKSTLMKALAGEFRPEEGRVLLDGADIAGMSRQALAQRRAVLPQASVLAFPFTVREVAALGISVPSFPIPRARREQLVDRALEAVELSDLAGSTFDILSGGEKQRAQLARVLCQLWACEGQGTVPALFLDEPTASQDLAHQLSVLEIARRHARQGGAVVAVLHDLNLTAAWADRIVVMQNGSLYSEGTPQEVLTERMLAEVFHVRLTPGTVPDRTPYVLPQQAEPMRRAATG</sequence>
<feature type="domain" description="ABC transporter" evidence="7">
    <location>
        <begin position="1"/>
        <end position="242"/>
    </location>
</feature>
<dbReference type="InterPro" id="IPR003439">
    <property type="entry name" value="ABC_transporter-like_ATP-bd"/>
</dbReference>
<evidence type="ECO:0000313" key="8">
    <source>
        <dbReference type="EMBL" id="MDQ0316913.1"/>
    </source>
</evidence>
<evidence type="ECO:0000256" key="5">
    <source>
        <dbReference type="ARBA" id="ARBA00022967"/>
    </source>
</evidence>
<dbReference type="PROSITE" id="PS00211">
    <property type="entry name" value="ABC_TRANSPORTER_1"/>
    <property type="match status" value="1"/>
</dbReference>
<dbReference type="EMBL" id="JAUSUL010000003">
    <property type="protein sequence ID" value="MDQ0316913.1"/>
    <property type="molecule type" value="Genomic_DNA"/>
</dbReference>
<dbReference type="PANTHER" id="PTHR42794:SF1">
    <property type="entry name" value="HEMIN IMPORT ATP-BINDING PROTEIN HMUV"/>
    <property type="match status" value="1"/>
</dbReference>
<keyword evidence="4 8" id="KW-0067">ATP-binding</keyword>
<dbReference type="GO" id="GO:0016887">
    <property type="term" value="F:ATP hydrolysis activity"/>
    <property type="evidence" value="ECO:0007669"/>
    <property type="project" value="InterPro"/>
</dbReference>
<dbReference type="RefSeq" id="WP_306886788.1">
    <property type="nucleotide sequence ID" value="NZ_JAUSUL010000003.1"/>
</dbReference>
<evidence type="ECO:0000256" key="6">
    <source>
        <dbReference type="ARBA" id="ARBA00037066"/>
    </source>
</evidence>
<evidence type="ECO:0000256" key="3">
    <source>
        <dbReference type="ARBA" id="ARBA00022741"/>
    </source>
</evidence>
<keyword evidence="3" id="KW-0547">Nucleotide-binding</keyword>
<dbReference type="Proteomes" id="UP001229244">
    <property type="component" value="Unassembled WGS sequence"/>
</dbReference>
<dbReference type="GO" id="GO:0005524">
    <property type="term" value="F:ATP binding"/>
    <property type="evidence" value="ECO:0007669"/>
    <property type="project" value="UniProtKB-KW"/>
</dbReference>
<dbReference type="SUPFAM" id="SSF52540">
    <property type="entry name" value="P-loop containing nucleoside triphosphate hydrolases"/>
    <property type="match status" value="1"/>
</dbReference>
<evidence type="ECO:0000259" key="7">
    <source>
        <dbReference type="PROSITE" id="PS50893"/>
    </source>
</evidence>